<dbReference type="SMART" id="SM00326">
    <property type="entry name" value="SH3"/>
    <property type="match status" value="1"/>
</dbReference>
<organism evidence="5 6">
    <name type="scientific">Aplosporella prunicola CBS 121167</name>
    <dbReference type="NCBI Taxonomy" id="1176127"/>
    <lineage>
        <taxon>Eukaryota</taxon>
        <taxon>Fungi</taxon>
        <taxon>Dikarya</taxon>
        <taxon>Ascomycota</taxon>
        <taxon>Pezizomycotina</taxon>
        <taxon>Dothideomycetes</taxon>
        <taxon>Dothideomycetes incertae sedis</taxon>
        <taxon>Botryosphaeriales</taxon>
        <taxon>Aplosporellaceae</taxon>
        <taxon>Aplosporella</taxon>
    </lineage>
</organism>
<evidence type="ECO:0000313" key="5">
    <source>
        <dbReference type="EMBL" id="KAF2138066.1"/>
    </source>
</evidence>
<dbReference type="PANTHER" id="PTHR46026:SF1">
    <property type="entry name" value="RHO-TYPE GUANINE NUCLEOTIDE EXCHANGE FACTOR, ISOFORM F"/>
    <property type="match status" value="1"/>
</dbReference>
<feature type="compositionally biased region" description="Basic and acidic residues" evidence="3">
    <location>
        <begin position="738"/>
        <end position="751"/>
    </location>
</feature>
<dbReference type="CDD" id="cd11887">
    <property type="entry name" value="SH3_Bbc1"/>
    <property type="match status" value="1"/>
</dbReference>
<feature type="compositionally biased region" description="Low complexity" evidence="3">
    <location>
        <begin position="122"/>
        <end position="132"/>
    </location>
</feature>
<dbReference type="AlphaFoldDB" id="A0A6A6B2N0"/>
<feature type="compositionally biased region" description="Basic and acidic residues" evidence="3">
    <location>
        <begin position="422"/>
        <end position="435"/>
    </location>
</feature>
<dbReference type="OrthoDB" id="207120at2759"/>
<feature type="compositionally biased region" description="Basic and acidic residues" evidence="3">
    <location>
        <begin position="925"/>
        <end position="941"/>
    </location>
</feature>
<dbReference type="InterPro" id="IPR036028">
    <property type="entry name" value="SH3-like_dom_sf"/>
</dbReference>
<dbReference type="Pfam" id="PF25459">
    <property type="entry name" value="AIM3_BBC1_C"/>
    <property type="match status" value="1"/>
</dbReference>
<sequence>MSPPPFKVRALYEYSSPHEDDLNFPEGALITVTAEEDADWYVGEYILPNGGKNEGLFPKNFVERYEPEPPPRPNRASRPPPPPEAPPPVEHVPAVEEQAEEPSEPVSHDEAPPTGAPAVPESPQAAPRAPQLPSSPPPAPIPKPQEQPSQPQAAKPAPASAGQKSPPPPVAEKPMSFKERIAAFNKPAAAPIAPIKPKAPPAGFIKKPFVAPPPSRDAYVPPPREPAPQKIYRRDEDPEVAERSAQQQESTEQTAPASGSAATEEEDQPKPTSLKERIALLQKQQMEQAARQAEASQKEKPKRPPKKRIESHDSERRPVAEEGVAEGGERGHEAGQEEAQALPKKRHSRGPLSPDAGQHEREMFSDGNDADMSAAGETTEDAEESSTTVEEEGERAHAAPSHEPEAEQEGESTEEEDDGLDEETRRRMELRERIAKMSGGMGMAGMFGPPGGMPIPGMPMKPKKPAPSSEATAAESKREPEQSPPPPTQRVPMIPIPGMPHPVRSPDSEDTELAVEKEEEPQDPVTGERGAEEVPDIEDVKPEEHPRASLDERAAPPPQERPVPPPPATERPVPPPIPGDRPVPPPESRPAPPPPPVAPQSPSAGSESDDEMAGDQKQLPLRGAPPLPPGVPPVPQSPPSHQRNFSGSGPMSPQSRPSTSSDKRSSRAIPPIPIGSPIMAPAAPAQARPPPPPPPTGAPPSRQPTKDVLSPHLVPQEDEEGETDYEGDYDTDIASGAPHKDALKAHVRDQSYDDSTLAGDTPVRSPIVPSSALPHPMLPGTVPRPVPPPPPQQPPSARQSLDAPRAAPPPPPPGREPMSPVENENEYDPYRHSSISAAPRAAPPPPAVPPPAPAQAPESAEEEEEEDELYSSPPPKRFSQHAPPPPHQELPERQPPQSPPQPSRTSAQYSRRSLDVERTLGGSRRSMDQSRPSLDHGHIANDVDLGAGSQWWSQPNTPPPVFQNRKDVLYEIEESSTSKRGGKKTIQKDVYVLFQDYSQTIVTVRFDARNPEDVSLEQRHEPPPPKLRQDQLEDAYEQFGRRISNDVNAKQNTTVGDGSPQALVHELVAPLPQALLPIGTRAYGALVYANLANASVQQHDEIRPGDIISLRNAKFQGKHGPVHAKYSMEVGKPDHVGVVVEWDGTKKKIRAFEQGRESKKVKVESFRMSDLRSGEVRVWRVTGRSWVGWDAE</sequence>
<feature type="compositionally biased region" description="Acidic residues" evidence="3">
    <location>
        <begin position="859"/>
        <end position="869"/>
    </location>
</feature>
<feature type="compositionally biased region" description="Low complexity" evidence="3">
    <location>
        <begin position="182"/>
        <end position="209"/>
    </location>
</feature>
<gene>
    <name evidence="5" type="ORF">K452DRAFT_256893</name>
</gene>
<feature type="compositionally biased region" description="Pro residues" evidence="3">
    <location>
        <begin position="841"/>
        <end position="854"/>
    </location>
</feature>
<accession>A0A6A6B2N0</accession>
<feature type="domain" description="SH3" evidence="4">
    <location>
        <begin position="3"/>
        <end position="67"/>
    </location>
</feature>
<feature type="compositionally biased region" description="Pro residues" evidence="3">
    <location>
        <begin position="782"/>
        <end position="794"/>
    </location>
</feature>
<feature type="compositionally biased region" description="Pro residues" evidence="3">
    <location>
        <begin position="555"/>
        <end position="599"/>
    </location>
</feature>
<evidence type="ECO:0000256" key="2">
    <source>
        <dbReference type="PROSITE-ProRule" id="PRU00192"/>
    </source>
</evidence>
<feature type="compositionally biased region" description="Pro residues" evidence="3">
    <location>
        <begin position="623"/>
        <end position="638"/>
    </location>
</feature>
<reference evidence="5" key="1">
    <citation type="journal article" date="2020" name="Stud. Mycol.">
        <title>101 Dothideomycetes genomes: a test case for predicting lifestyles and emergence of pathogens.</title>
        <authorList>
            <person name="Haridas S."/>
            <person name="Albert R."/>
            <person name="Binder M."/>
            <person name="Bloem J."/>
            <person name="Labutti K."/>
            <person name="Salamov A."/>
            <person name="Andreopoulos B."/>
            <person name="Baker S."/>
            <person name="Barry K."/>
            <person name="Bills G."/>
            <person name="Bluhm B."/>
            <person name="Cannon C."/>
            <person name="Castanera R."/>
            <person name="Culley D."/>
            <person name="Daum C."/>
            <person name="Ezra D."/>
            <person name="Gonzalez J."/>
            <person name="Henrissat B."/>
            <person name="Kuo A."/>
            <person name="Liang C."/>
            <person name="Lipzen A."/>
            <person name="Lutzoni F."/>
            <person name="Magnuson J."/>
            <person name="Mondo S."/>
            <person name="Nolan M."/>
            <person name="Ohm R."/>
            <person name="Pangilinan J."/>
            <person name="Park H.-J."/>
            <person name="Ramirez L."/>
            <person name="Alfaro M."/>
            <person name="Sun H."/>
            <person name="Tritt A."/>
            <person name="Yoshinaga Y."/>
            <person name="Zwiers L.-H."/>
            <person name="Turgeon B."/>
            <person name="Goodwin S."/>
            <person name="Spatafora J."/>
            <person name="Crous P."/>
            <person name="Grigoriev I."/>
        </authorList>
    </citation>
    <scope>NUCLEOTIDE SEQUENCE</scope>
    <source>
        <strain evidence="5">CBS 121167</strain>
    </source>
</reference>
<name>A0A6A6B2N0_9PEZI</name>
<feature type="compositionally biased region" description="Pro residues" evidence="3">
    <location>
        <begin position="482"/>
        <end position="500"/>
    </location>
</feature>
<protein>
    <recommendedName>
        <fullName evidence="4">SH3 domain-containing protein</fullName>
    </recommendedName>
</protein>
<keyword evidence="6" id="KW-1185">Reference proteome</keyword>
<feature type="compositionally biased region" description="Pro residues" evidence="3">
    <location>
        <begin position="133"/>
        <end position="145"/>
    </location>
</feature>
<feature type="compositionally biased region" description="Pro residues" evidence="3">
    <location>
        <begin position="806"/>
        <end position="815"/>
    </location>
</feature>
<feature type="region of interest" description="Disordered" evidence="3">
    <location>
        <begin position="47"/>
        <end position="942"/>
    </location>
</feature>
<dbReference type="SUPFAM" id="SSF50044">
    <property type="entry name" value="SH3-domain"/>
    <property type="match status" value="1"/>
</dbReference>
<dbReference type="GeneID" id="54295912"/>
<feature type="compositionally biased region" description="Basic and acidic residues" evidence="3">
    <location>
        <begin position="307"/>
        <end position="320"/>
    </location>
</feature>
<evidence type="ECO:0000256" key="3">
    <source>
        <dbReference type="SAM" id="MobiDB-lite"/>
    </source>
</evidence>
<keyword evidence="1 2" id="KW-0728">SH3 domain</keyword>
<evidence type="ECO:0000313" key="6">
    <source>
        <dbReference type="Proteomes" id="UP000799438"/>
    </source>
</evidence>
<feature type="compositionally biased region" description="Gly residues" evidence="3">
    <location>
        <begin position="439"/>
        <end position="450"/>
    </location>
</feature>
<dbReference type="InterPro" id="IPR035552">
    <property type="entry name" value="Mti1_SH3"/>
</dbReference>
<feature type="compositionally biased region" description="Basic and acidic residues" evidence="3">
    <location>
        <begin position="538"/>
        <end position="554"/>
    </location>
</feature>
<dbReference type="InterPro" id="IPR001452">
    <property type="entry name" value="SH3_domain"/>
</dbReference>
<dbReference type="Gene3D" id="2.30.30.40">
    <property type="entry name" value="SH3 Domains"/>
    <property type="match status" value="1"/>
</dbReference>
<feature type="compositionally biased region" description="Basic and acidic residues" evidence="3">
    <location>
        <begin position="232"/>
        <end position="242"/>
    </location>
</feature>
<evidence type="ECO:0000259" key="4">
    <source>
        <dbReference type="PROSITE" id="PS50002"/>
    </source>
</evidence>
<evidence type="ECO:0000256" key="1">
    <source>
        <dbReference type="ARBA" id="ARBA00022443"/>
    </source>
</evidence>
<feature type="compositionally biased region" description="Acidic residues" evidence="3">
    <location>
        <begin position="508"/>
        <end position="522"/>
    </location>
</feature>
<dbReference type="Proteomes" id="UP000799438">
    <property type="component" value="Unassembled WGS sequence"/>
</dbReference>
<feature type="compositionally biased region" description="Pro residues" evidence="3">
    <location>
        <begin position="70"/>
        <end position="90"/>
    </location>
</feature>
<dbReference type="PROSITE" id="PS50002">
    <property type="entry name" value="SH3"/>
    <property type="match status" value="1"/>
</dbReference>
<dbReference type="Pfam" id="PF00018">
    <property type="entry name" value="SH3_1"/>
    <property type="match status" value="1"/>
</dbReference>
<feature type="compositionally biased region" description="Acidic residues" evidence="3">
    <location>
        <begin position="716"/>
        <end position="731"/>
    </location>
</feature>
<feature type="compositionally biased region" description="Pro residues" evidence="3">
    <location>
        <begin position="210"/>
        <end position="226"/>
    </location>
</feature>
<dbReference type="PANTHER" id="PTHR46026">
    <property type="entry name" value="RHO-TYPE GUANINE NUCLEOTIDE EXCHANGE FACTOR, ISOFORM F"/>
    <property type="match status" value="1"/>
</dbReference>
<feature type="compositionally biased region" description="Polar residues" evidence="3">
    <location>
        <begin position="644"/>
        <end position="654"/>
    </location>
</feature>
<feature type="compositionally biased region" description="Low complexity" evidence="3">
    <location>
        <begin position="146"/>
        <end position="164"/>
    </location>
</feature>
<feature type="compositionally biased region" description="Low complexity" evidence="3">
    <location>
        <begin position="282"/>
        <end position="295"/>
    </location>
</feature>
<dbReference type="InterPro" id="IPR057402">
    <property type="entry name" value="AIM3_BBC1_C"/>
</dbReference>
<dbReference type="EMBL" id="ML995498">
    <property type="protein sequence ID" value="KAF2138066.1"/>
    <property type="molecule type" value="Genomic_DNA"/>
</dbReference>
<feature type="compositionally biased region" description="Polar residues" evidence="3">
    <location>
        <begin position="244"/>
        <end position="261"/>
    </location>
</feature>
<dbReference type="RefSeq" id="XP_033393779.1">
    <property type="nucleotide sequence ID" value="XM_033538416.1"/>
</dbReference>
<feature type="compositionally biased region" description="Pro residues" evidence="3">
    <location>
        <begin position="687"/>
        <end position="702"/>
    </location>
</feature>
<proteinExistence type="predicted"/>
<feature type="compositionally biased region" description="Acidic residues" evidence="3">
    <location>
        <begin position="378"/>
        <end position="393"/>
    </location>
</feature>
<feature type="compositionally biased region" description="Basic and acidic residues" evidence="3">
    <location>
        <begin position="394"/>
        <end position="405"/>
    </location>
</feature>
<feature type="compositionally biased region" description="Pro residues" evidence="3">
    <location>
        <begin position="872"/>
        <end position="902"/>
    </location>
</feature>
<feature type="compositionally biased region" description="Acidic residues" evidence="3">
    <location>
        <begin position="406"/>
        <end position="421"/>
    </location>
</feature>